<dbReference type="GO" id="GO:0046872">
    <property type="term" value="F:metal ion binding"/>
    <property type="evidence" value="ECO:0007669"/>
    <property type="project" value="UniProtKB-KW"/>
</dbReference>
<dbReference type="PANTHER" id="PTHR13903:SF8">
    <property type="entry name" value="PIRIN"/>
    <property type="match status" value="1"/>
</dbReference>
<dbReference type="InterPro" id="IPR008778">
    <property type="entry name" value="Pirin_C_dom"/>
</dbReference>
<evidence type="ECO:0000256" key="1">
    <source>
        <dbReference type="ARBA" id="ARBA00008416"/>
    </source>
</evidence>
<feature type="binding site" evidence="2">
    <location>
        <position position="117"/>
    </location>
    <ligand>
        <name>Fe cation</name>
        <dbReference type="ChEBI" id="CHEBI:24875"/>
    </ligand>
</feature>
<evidence type="ECO:0000256" key="3">
    <source>
        <dbReference type="RuleBase" id="RU003457"/>
    </source>
</evidence>
<name>A0A5Q2RKT4_9ACTN</name>
<dbReference type="Pfam" id="PF02678">
    <property type="entry name" value="Pirin"/>
    <property type="match status" value="1"/>
</dbReference>
<dbReference type="InterPro" id="IPR014710">
    <property type="entry name" value="RmlC-like_jellyroll"/>
</dbReference>
<feature type="domain" description="Pirin C-terminal" evidence="5">
    <location>
        <begin position="205"/>
        <end position="308"/>
    </location>
</feature>
<organism evidence="6 7">
    <name type="scientific">Actinomarinicola tropica</name>
    <dbReference type="NCBI Taxonomy" id="2789776"/>
    <lineage>
        <taxon>Bacteria</taxon>
        <taxon>Bacillati</taxon>
        <taxon>Actinomycetota</taxon>
        <taxon>Acidimicrobiia</taxon>
        <taxon>Acidimicrobiales</taxon>
        <taxon>Iamiaceae</taxon>
        <taxon>Actinomarinicola</taxon>
    </lineage>
</organism>
<dbReference type="AlphaFoldDB" id="A0A5Q2RKT4"/>
<comment type="similarity">
    <text evidence="1 3">Belongs to the pirin family.</text>
</comment>
<dbReference type="RefSeq" id="WP_153758576.1">
    <property type="nucleotide sequence ID" value="NZ_CP045851.1"/>
</dbReference>
<gene>
    <name evidence="6" type="ORF">GH723_04765</name>
</gene>
<dbReference type="InterPro" id="IPR012093">
    <property type="entry name" value="Pirin"/>
</dbReference>
<dbReference type="Gene3D" id="2.60.120.10">
    <property type="entry name" value="Jelly Rolls"/>
    <property type="match status" value="2"/>
</dbReference>
<keyword evidence="2" id="KW-0479">Metal-binding</keyword>
<comment type="cofactor">
    <cofactor evidence="2">
        <name>Fe cation</name>
        <dbReference type="ChEBI" id="CHEBI:24875"/>
    </cofactor>
    <text evidence="2">Binds 1 Fe cation per subunit.</text>
</comment>
<evidence type="ECO:0000313" key="7">
    <source>
        <dbReference type="Proteomes" id="UP000334019"/>
    </source>
</evidence>
<reference evidence="6 7" key="1">
    <citation type="submission" date="2019-11" db="EMBL/GenBank/DDBJ databases">
        <authorList>
            <person name="He Y."/>
        </authorList>
    </citation>
    <scope>NUCLEOTIDE SEQUENCE [LARGE SCALE GENOMIC DNA]</scope>
    <source>
        <strain evidence="6 7">SCSIO 58843</strain>
    </source>
</reference>
<dbReference type="InterPro" id="IPR003829">
    <property type="entry name" value="Pirin_N_dom"/>
</dbReference>
<feature type="binding site" evidence="2">
    <location>
        <position position="119"/>
    </location>
    <ligand>
        <name>Fe cation</name>
        <dbReference type="ChEBI" id="CHEBI:24875"/>
    </ligand>
</feature>
<dbReference type="CDD" id="cd02247">
    <property type="entry name" value="cupin_pirin_C"/>
    <property type="match status" value="1"/>
</dbReference>
<feature type="binding site" evidence="2">
    <location>
        <position position="73"/>
    </location>
    <ligand>
        <name>Fe cation</name>
        <dbReference type="ChEBI" id="CHEBI:24875"/>
    </ligand>
</feature>
<dbReference type="EMBL" id="CP045851">
    <property type="protein sequence ID" value="QGG94470.1"/>
    <property type="molecule type" value="Genomic_DNA"/>
</dbReference>
<proteinExistence type="inferred from homology"/>
<dbReference type="InterPro" id="IPR011051">
    <property type="entry name" value="RmlC_Cupin_sf"/>
</dbReference>
<dbReference type="KEGG" id="atq:GH723_04765"/>
<accession>A0A5Q2RKT4</accession>
<feature type="domain" description="Pirin N-terminal" evidence="4">
    <location>
        <begin position="67"/>
        <end position="139"/>
    </location>
</feature>
<evidence type="ECO:0000313" key="6">
    <source>
        <dbReference type="EMBL" id="QGG94470.1"/>
    </source>
</evidence>
<evidence type="ECO:0000259" key="4">
    <source>
        <dbReference type="Pfam" id="PF02678"/>
    </source>
</evidence>
<protein>
    <submittedName>
        <fullName evidence="6">Pirin family protein</fullName>
    </submittedName>
</protein>
<evidence type="ECO:0000259" key="5">
    <source>
        <dbReference type="Pfam" id="PF05726"/>
    </source>
</evidence>
<dbReference type="CDD" id="cd02909">
    <property type="entry name" value="cupin_pirin_N"/>
    <property type="match status" value="1"/>
</dbReference>
<evidence type="ECO:0000256" key="2">
    <source>
        <dbReference type="PIRSR" id="PIRSR006232-1"/>
    </source>
</evidence>
<sequence>MTDPVLQTVPLGAQWPTLDPFLFCAHHDDAYPAGDDAMAPAVPVDDRELGMDFSGADGWSMYHGLTVPGFPGHPHRGFETVTFVRKGLIDHSDSLGAAARFGRGDVQWVTAGRGIVHSEMFPLVHADRTNPLELFQIWLNLPAEDKLVDPYFTMFWADDIARHVVGPEGRRAEVTVIAGAFGDVTAPAPPPSSWAARADADVAIWHVRLDPGARLTLPAAAHAESLRVLYVFEADTAVVGGTEVGNDTGVQLASDQEVEVVAGDAEVEALVLQGRPIGEPVARYGPFVMNTEQEIRQAMVDYQSTQFGGWPWEDDAPTHGRDRGRFARHVDGRLEEPEGTSV</sequence>
<keyword evidence="2" id="KW-0408">Iron</keyword>
<feature type="binding site" evidence="2">
    <location>
        <position position="75"/>
    </location>
    <ligand>
        <name>Fe cation</name>
        <dbReference type="ChEBI" id="CHEBI:24875"/>
    </ligand>
</feature>
<keyword evidence="7" id="KW-1185">Reference proteome</keyword>
<dbReference type="Proteomes" id="UP000334019">
    <property type="component" value="Chromosome"/>
</dbReference>
<dbReference type="Pfam" id="PF05726">
    <property type="entry name" value="Pirin_C"/>
    <property type="match status" value="1"/>
</dbReference>
<dbReference type="PANTHER" id="PTHR13903">
    <property type="entry name" value="PIRIN-RELATED"/>
    <property type="match status" value="1"/>
</dbReference>
<dbReference type="SUPFAM" id="SSF51182">
    <property type="entry name" value="RmlC-like cupins"/>
    <property type="match status" value="1"/>
</dbReference>